<sequence>MVLDVVHAMTILALRIFSQQHQRACYGPAQSNRLRNANGSPRHVNLFRMESRSSKPELRMHEEEMRAVLIYGEANENLLSQISTTLPTWKLSLLDPTRHLIDGRTQVLRKGSVEIHLHEIAPNVLRTVNVLPHDANHDQDAANRALKDLADELDAAGFRCEVTASDKDLT</sequence>
<protein>
    <submittedName>
        <fullName evidence="1">Uncharacterized protein</fullName>
    </submittedName>
</protein>
<accession>A0A0H2XLP9</accession>
<dbReference type="EMBL" id="CP000378">
    <property type="protein sequence ID" value="ABF75352.1"/>
    <property type="molecule type" value="Genomic_DNA"/>
</dbReference>
<proteinExistence type="predicted"/>
<dbReference type="HOGENOM" id="CLU_1567741_0_0_4"/>
<reference evidence="1" key="1">
    <citation type="submission" date="2006-05" db="EMBL/GenBank/DDBJ databases">
        <title>Complete sequence of chromosome 1 of Burkholderia cenocepacia AU 1054.</title>
        <authorList>
            <consortium name="US DOE Joint Genome Institute"/>
            <person name="Copeland A."/>
            <person name="Lucas S."/>
            <person name="Lapidus A."/>
            <person name="Barry K."/>
            <person name="Detter J.C."/>
            <person name="Glavina del Rio T."/>
            <person name="Hammon N."/>
            <person name="Israni S."/>
            <person name="Dalin E."/>
            <person name="Tice H."/>
            <person name="Pitluck S."/>
            <person name="Chain P."/>
            <person name="Malfatti S."/>
            <person name="Shin M."/>
            <person name="Vergez L."/>
            <person name="Schmutz J."/>
            <person name="Larimer F."/>
            <person name="Land M."/>
            <person name="Hauser L."/>
            <person name="Kyrpides N."/>
            <person name="Lykidis A."/>
            <person name="LiPuma J.J."/>
            <person name="Konstantinidis K."/>
            <person name="Tiedje J.M."/>
            <person name="Richardson P."/>
        </authorList>
    </citation>
    <scope>NUCLEOTIDE SEQUENCE [LARGE SCALE GENOMIC DNA]</scope>
    <source>
        <strain evidence="1">AU 1054</strain>
    </source>
</reference>
<organism evidence="1">
    <name type="scientific">Burkholderia orbicola (strain AU 1054)</name>
    <dbReference type="NCBI Taxonomy" id="331271"/>
    <lineage>
        <taxon>Bacteria</taxon>
        <taxon>Pseudomonadati</taxon>
        <taxon>Pseudomonadota</taxon>
        <taxon>Betaproteobacteria</taxon>
        <taxon>Burkholderiales</taxon>
        <taxon>Burkholderiaceae</taxon>
        <taxon>Burkholderia</taxon>
        <taxon>Burkholderia cepacia complex</taxon>
        <taxon>Burkholderia orbicola</taxon>
    </lineage>
</organism>
<dbReference type="AlphaFoldDB" id="A0A0H2XLP9"/>
<gene>
    <name evidence="1" type="ordered locus">Bcen_0440</name>
</gene>
<name>A0A0H2XLP9_BURO1</name>
<evidence type="ECO:0000313" key="1">
    <source>
        <dbReference type="EMBL" id="ABF75352.1"/>
    </source>
</evidence>